<comment type="caution">
    <text evidence="1">The sequence shown here is derived from an EMBL/GenBank/DDBJ whole genome shotgun (WGS) entry which is preliminary data.</text>
</comment>
<name>A0A164W7H8_9CRUS</name>
<dbReference type="Gene3D" id="2.40.70.10">
    <property type="entry name" value="Acid Proteases"/>
    <property type="match status" value="1"/>
</dbReference>
<organism evidence="1 2">
    <name type="scientific">Daphnia magna</name>
    <dbReference type="NCBI Taxonomy" id="35525"/>
    <lineage>
        <taxon>Eukaryota</taxon>
        <taxon>Metazoa</taxon>
        <taxon>Ecdysozoa</taxon>
        <taxon>Arthropoda</taxon>
        <taxon>Crustacea</taxon>
        <taxon>Branchiopoda</taxon>
        <taxon>Diplostraca</taxon>
        <taxon>Cladocera</taxon>
        <taxon>Anomopoda</taxon>
        <taxon>Daphniidae</taxon>
        <taxon>Daphnia</taxon>
    </lineage>
</organism>
<proteinExistence type="predicted"/>
<gene>
    <name evidence="1" type="ORF">APZ42_021951</name>
</gene>
<keyword evidence="2" id="KW-1185">Reference proteome</keyword>
<dbReference type="EMBL" id="LRGB01001315">
    <property type="protein sequence ID" value="KZS13021.1"/>
    <property type="molecule type" value="Genomic_DNA"/>
</dbReference>
<evidence type="ECO:0000313" key="2">
    <source>
        <dbReference type="Proteomes" id="UP000076858"/>
    </source>
</evidence>
<sequence>MALEWEKWRTQFEWFITATRKTEDEDELGILVFLLGKEGVKIYETFVYLTAGDAKKFQPVLDSFSDYFAPLRSEVFDRFGFHKRHQLPVPVRLFTHVNRPQFNSARSCHDLKPSMPLKTNRVKNVTNIVRKKPGGSSIMFLVHVPIVAVNTRKVFDRQMVSRVTGVDEKCDQCDLDEKYVTHQLKSSEEGEEWHENLLIDDSTPIRFKLDSGATYNVLPLEAFRRVQRSVVLSAGPRVRNYGAKSGYFKVMGVFMGSVTIRGVQYPVKFVVVDEPGQPPILGLLSPTVLPSQAGL</sequence>
<dbReference type="AlphaFoldDB" id="A0A164W7H8"/>
<dbReference type="OrthoDB" id="2286242at2759"/>
<dbReference type="InterPro" id="IPR021109">
    <property type="entry name" value="Peptidase_aspartic_dom_sf"/>
</dbReference>
<accession>A0A164W7H8</accession>
<evidence type="ECO:0000313" key="1">
    <source>
        <dbReference type="EMBL" id="KZS13021.1"/>
    </source>
</evidence>
<protein>
    <recommendedName>
        <fullName evidence="3">Peptidase A2 domain-containing protein</fullName>
    </recommendedName>
</protein>
<dbReference type="SUPFAM" id="SSF50630">
    <property type="entry name" value="Acid proteases"/>
    <property type="match status" value="1"/>
</dbReference>
<reference evidence="1 2" key="1">
    <citation type="submission" date="2016-03" db="EMBL/GenBank/DDBJ databases">
        <title>EvidentialGene: Evidence-directed Construction of Genes on Genomes.</title>
        <authorList>
            <person name="Gilbert D.G."/>
            <person name="Choi J.-H."/>
            <person name="Mockaitis K."/>
            <person name="Colbourne J."/>
            <person name="Pfrender M."/>
        </authorList>
    </citation>
    <scope>NUCLEOTIDE SEQUENCE [LARGE SCALE GENOMIC DNA]</scope>
    <source>
        <strain evidence="1 2">Xinb3</strain>
        <tissue evidence="1">Complete organism</tissue>
    </source>
</reference>
<evidence type="ECO:0008006" key="3">
    <source>
        <dbReference type="Google" id="ProtNLM"/>
    </source>
</evidence>
<dbReference type="Proteomes" id="UP000076858">
    <property type="component" value="Unassembled WGS sequence"/>
</dbReference>